<name>A0ABU1LX29_9BURK</name>
<dbReference type="EMBL" id="JAVDRP010000010">
    <property type="protein sequence ID" value="MDR6411316.1"/>
    <property type="molecule type" value="Genomic_DNA"/>
</dbReference>
<gene>
    <name evidence="2" type="ORF">J2804_004744</name>
</gene>
<evidence type="ECO:0000256" key="1">
    <source>
        <dbReference type="SAM" id="MobiDB-lite"/>
    </source>
</evidence>
<keyword evidence="3" id="KW-1185">Reference proteome</keyword>
<dbReference type="Proteomes" id="UP001264340">
    <property type="component" value="Unassembled WGS sequence"/>
</dbReference>
<feature type="region of interest" description="Disordered" evidence="1">
    <location>
        <begin position="1"/>
        <end position="26"/>
    </location>
</feature>
<evidence type="ECO:0000313" key="2">
    <source>
        <dbReference type="EMBL" id="MDR6411316.1"/>
    </source>
</evidence>
<evidence type="ECO:0008006" key="4">
    <source>
        <dbReference type="Google" id="ProtNLM"/>
    </source>
</evidence>
<organism evidence="2 3">
    <name type="scientific">Paraburkholderia terricola</name>
    <dbReference type="NCBI Taxonomy" id="169427"/>
    <lineage>
        <taxon>Bacteria</taxon>
        <taxon>Pseudomonadati</taxon>
        <taxon>Pseudomonadota</taxon>
        <taxon>Betaproteobacteria</taxon>
        <taxon>Burkholderiales</taxon>
        <taxon>Burkholderiaceae</taxon>
        <taxon>Paraburkholderia</taxon>
    </lineage>
</organism>
<feature type="compositionally biased region" description="Low complexity" evidence="1">
    <location>
        <begin position="8"/>
        <end position="26"/>
    </location>
</feature>
<sequence>MKIALPNAWAGPSGPRAGARAAPEGKPAAFQQVLRVMEKEMWPGAEPGQMTGDRLPEPSARHAANSGNAQAASAARPDVGAGAAALGRNRTPPASSPSFTACVADSPAFALSAQPLRASTYAFSTTQTPAPVTPDAPRIPAPLAGPHSPPTTLDLPASRAPVVRPVERFPALTSASGTPPYRVTVMTGASGVSIALRVNNASADELESLKQNALAEARGVRLVVNGIDQTPTPSRGTSHGY</sequence>
<dbReference type="RefSeq" id="WP_310124391.1">
    <property type="nucleotide sequence ID" value="NZ_JAVDQV010000011.1"/>
</dbReference>
<proteinExistence type="predicted"/>
<comment type="caution">
    <text evidence="2">The sequence shown here is derived from an EMBL/GenBank/DDBJ whole genome shotgun (WGS) entry which is preliminary data.</text>
</comment>
<evidence type="ECO:0000313" key="3">
    <source>
        <dbReference type="Proteomes" id="UP001264340"/>
    </source>
</evidence>
<protein>
    <recommendedName>
        <fullName evidence="4">Hook-length control protein FliK</fullName>
    </recommendedName>
</protein>
<accession>A0ABU1LX29</accession>
<feature type="compositionally biased region" description="Low complexity" evidence="1">
    <location>
        <begin position="61"/>
        <end position="85"/>
    </location>
</feature>
<reference evidence="2 3" key="1">
    <citation type="submission" date="2023-07" db="EMBL/GenBank/DDBJ databases">
        <title>Sorghum-associated microbial communities from plants grown in Nebraska, USA.</title>
        <authorList>
            <person name="Schachtman D."/>
        </authorList>
    </citation>
    <scope>NUCLEOTIDE SEQUENCE [LARGE SCALE GENOMIC DNA]</scope>
    <source>
        <strain evidence="2 3">DS1316</strain>
    </source>
</reference>
<feature type="region of interest" description="Disordered" evidence="1">
    <location>
        <begin position="41"/>
        <end position="98"/>
    </location>
</feature>